<name>A0A212K4A4_9BACT</name>
<gene>
    <name evidence="1" type="ORF">KM92DES2_12190</name>
</gene>
<dbReference type="EMBL" id="FLUP01000001">
    <property type="protein sequence ID" value="SBW06438.1"/>
    <property type="molecule type" value="Genomic_DNA"/>
</dbReference>
<organism evidence="1">
    <name type="scientific">uncultured Desulfovibrio sp</name>
    <dbReference type="NCBI Taxonomy" id="167968"/>
    <lineage>
        <taxon>Bacteria</taxon>
        <taxon>Pseudomonadati</taxon>
        <taxon>Thermodesulfobacteriota</taxon>
        <taxon>Desulfovibrionia</taxon>
        <taxon>Desulfovibrionales</taxon>
        <taxon>Desulfovibrionaceae</taxon>
        <taxon>Desulfovibrio</taxon>
        <taxon>environmental samples</taxon>
    </lineage>
</organism>
<dbReference type="Pfam" id="PF11185">
    <property type="entry name" value="DUF2971"/>
    <property type="match status" value="1"/>
</dbReference>
<proteinExistence type="predicted"/>
<dbReference type="RefSeq" id="WP_227119423.1">
    <property type="nucleotide sequence ID" value="NZ_LT598928.1"/>
</dbReference>
<accession>A0A212K4A4</accession>
<evidence type="ECO:0000313" key="1">
    <source>
        <dbReference type="EMBL" id="SBW06438.1"/>
    </source>
</evidence>
<evidence type="ECO:0008006" key="2">
    <source>
        <dbReference type="Google" id="ProtNLM"/>
    </source>
</evidence>
<sequence length="294" mass="34196">MAKEIQVPERLYKYYSDSHLKFVFGDWTIRFTPAVEFNDPFECLPHVINLASKEHQEKIIELSIDDIIKEETAASKKKKARRIQKMMRARCRRDEVKAQVGAAAVNMAKLVMGKIYEKVTREIGVLCLSEENLNLLMWSHYANSHLGFAVGFDMGSDFFVKGSPLPIWKPKKIEYVAERPSKFFNELSSDMKEIFYTKGDVWSYENEWRMLAHLGDSLEWVEEKPTGVLPLPKKSVSEVIFGAKMDDDMVKLACQLIKQQPDCKHIRLQWARLHDSKYELVLEDIPPSFWQKKS</sequence>
<protein>
    <recommendedName>
        <fullName evidence="2">DUF2971 domain-containing protein</fullName>
    </recommendedName>
</protein>
<dbReference type="InterPro" id="IPR021352">
    <property type="entry name" value="DUF2971"/>
</dbReference>
<dbReference type="AlphaFoldDB" id="A0A212K4A4"/>
<reference evidence="1" key="1">
    <citation type="submission" date="2016-04" db="EMBL/GenBank/DDBJ databases">
        <authorList>
            <person name="Evans L.H."/>
            <person name="Alamgir A."/>
            <person name="Owens N."/>
            <person name="Weber N.D."/>
            <person name="Virtaneva K."/>
            <person name="Barbian K."/>
            <person name="Babar A."/>
            <person name="Rosenke K."/>
        </authorList>
    </citation>
    <scope>NUCLEOTIDE SEQUENCE</scope>
    <source>
        <strain evidence="1">92-2</strain>
    </source>
</reference>